<dbReference type="EMBL" id="BGPR01000694">
    <property type="protein sequence ID" value="GBM31956.1"/>
    <property type="molecule type" value="Genomic_DNA"/>
</dbReference>
<gene>
    <name evidence="1" type="ORF">AVEN_74253_1</name>
</gene>
<dbReference type="AlphaFoldDB" id="A0A4Y2EVB8"/>
<organism evidence="1 2">
    <name type="scientific">Araneus ventricosus</name>
    <name type="common">Orbweaver spider</name>
    <name type="synonym">Epeira ventricosa</name>
    <dbReference type="NCBI Taxonomy" id="182803"/>
    <lineage>
        <taxon>Eukaryota</taxon>
        <taxon>Metazoa</taxon>
        <taxon>Ecdysozoa</taxon>
        <taxon>Arthropoda</taxon>
        <taxon>Chelicerata</taxon>
        <taxon>Arachnida</taxon>
        <taxon>Araneae</taxon>
        <taxon>Araneomorphae</taxon>
        <taxon>Entelegynae</taxon>
        <taxon>Araneoidea</taxon>
        <taxon>Araneidae</taxon>
        <taxon>Araneus</taxon>
    </lineage>
</organism>
<keyword evidence="2" id="KW-1185">Reference proteome</keyword>
<evidence type="ECO:0000313" key="2">
    <source>
        <dbReference type="Proteomes" id="UP000499080"/>
    </source>
</evidence>
<comment type="caution">
    <text evidence="1">The sequence shown here is derived from an EMBL/GenBank/DDBJ whole genome shotgun (WGS) entry which is preliminary data.</text>
</comment>
<accession>A0A4Y2EVB8</accession>
<dbReference type="Proteomes" id="UP000499080">
    <property type="component" value="Unassembled WGS sequence"/>
</dbReference>
<sequence>MRSQTPMIESGMCMHFLGDLFLGRGLPEFILDAAAAAAEGRSYRLHPEHLAAMATGLSPLLFRVGMETEGNFPHPRLSSGT</sequence>
<name>A0A4Y2EVB8_ARAVE</name>
<reference evidence="1 2" key="1">
    <citation type="journal article" date="2019" name="Sci. Rep.">
        <title>Orb-weaving spider Araneus ventricosus genome elucidates the spidroin gene catalogue.</title>
        <authorList>
            <person name="Kono N."/>
            <person name="Nakamura H."/>
            <person name="Ohtoshi R."/>
            <person name="Moran D.A.P."/>
            <person name="Shinohara A."/>
            <person name="Yoshida Y."/>
            <person name="Fujiwara M."/>
            <person name="Mori M."/>
            <person name="Tomita M."/>
            <person name="Arakawa K."/>
        </authorList>
    </citation>
    <scope>NUCLEOTIDE SEQUENCE [LARGE SCALE GENOMIC DNA]</scope>
</reference>
<proteinExistence type="predicted"/>
<protein>
    <submittedName>
        <fullName evidence="1">Uncharacterized protein</fullName>
    </submittedName>
</protein>
<evidence type="ECO:0000313" key="1">
    <source>
        <dbReference type="EMBL" id="GBM31956.1"/>
    </source>
</evidence>